<dbReference type="InterPro" id="IPR006640">
    <property type="entry name" value="SprT-like_domain"/>
</dbReference>
<dbReference type="Proteomes" id="UP001379949">
    <property type="component" value="Unassembled WGS sequence"/>
</dbReference>
<keyword evidence="3" id="KW-1185">Reference proteome</keyword>
<dbReference type="EMBL" id="JBAKAR010000008">
    <property type="protein sequence ID" value="MEL0613724.1"/>
    <property type="molecule type" value="Genomic_DNA"/>
</dbReference>
<dbReference type="SMART" id="SM00731">
    <property type="entry name" value="SprT"/>
    <property type="match status" value="1"/>
</dbReference>
<keyword evidence="2" id="KW-0645">Protease</keyword>
<protein>
    <submittedName>
        <fullName evidence="2">SprT family zinc-dependent metalloprotease</fullName>
    </submittedName>
</protein>
<organism evidence="2 3">
    <name type="scientific">Marinomonas arenicola</name>
    <dbReference type="NCBI Taxonomy" id="569601"/>
    <lineage>
        <taxon>Bacteria</taxon>
        <taxon>Pseudomonadati</taxon>
        <taxon>Pseudomonadota</taxon>
        <taxon>Gammaproteobacteria</taxon>
        <taxon>Oceanospirillales</taxon>
        <taxon>Oceanospirillaceae</taxon>
        <taxon>Marinomonas</taxon>
    </lineage>
</organism>
<evidence type="ECO:0000313" key="2">
    <source>
        <dbReference type="EMBL" id="MEL0613724.1"/>
    </source>
</evidence>
<dbReference type="RefSeq" id="WP_341567412.1">
    <property type="nucleotide sequence ID" value="NZ_JBAKAR010000008.1"/>
</dbReference>
<dbReference type="Pfam" id="PF10263">
    <property type="entry name" value="SprT-like"/>
    <property type="match status" value="1"/>
</dbReference>
<comment type="caution">
    <text evidence="2">The sequence shown here is derived from an EMBL/GenBank/DDBJ whole genome shotgun (WGS) entry which is preliminary data.</text>
</comment>
<proteinExistence type="predicted"/>
<keyword evidence="2" id="KW-0378">Hydrolase</keyword>
<dbReference type="NCBIfam" id="NF003421">
    <property type="entry name" value="PRK04860.1"/>
    <property type="match status" value="1"/>
</dbReference>
<gene>
    <name evidence="2" type="ORF">V6242_11255</name>
</gene>
<accession>A0ABU9G7Z4</accession>
<keyword evidence="2" id="KW-0482">Metalloprotease</keyword>
<reference evidence="2 3" key="1">
    <citation type="submission" date="2024-02" db="EMBL/GenBank/DDBJ databases">
        <title>Bacteria isolated from the canopy kelp, Nereocystis luetkeana.</title>
        <authorList>
            <person name="Pfister C.A."/>
            <person name="Younker I.T."/>
            <person name="Light S.H."/>
        </authorList>
    </citation>
    <scope>NUCLEOTIDE SEQUENCE [LARGE SCALE GENOMIC DNA]</scope>
    <source>
        <strain evidence="2 3">TI.4.07</strain>
    </source>
</reference>
<name>A0ABU9G7Z4_9GAMM</name>
<feature type="domain" description="SprT-like" evidence="1">
    <location>
        <begin position="25"/>
        <end position="173"/>
    </location>
</feature>
<dbReference type="GO" id="GO:0008237">
    <property type="term" value="F:metallopeptidase activity"/>
    <property type="evidence" value="ECO:0007669"/>
    <property type="project" value="UniProtKB-KW"/>
</dbReference>
<evidence type="ECO:0000259" key="1">
    <source>
        <dbReference type="SMART" id="SM00731"/>
    </source>
</evidence>
<sequence length="175" mass="20415">MLASRQQQPPLDLDDSASLAAQIQHKVTLCMQQADVFFGKHFDPPSCNLKQRGRAAGTAHLHKNEVRFNLFMLQQNTTLFLETVVPHEVAHIIVYQIYGHEVRPHGKEWQAVMKKVFHLEPNRTHNFEVPLPKKAFRYQCQCQIHTFTAHRHNRAKKGTEYICKLCRSPLYFLKE</sequence>
<dbReference type="PANTHER" id="PTHR38773:SF1">
    <property type="entry name" value="PROTEIN SPRT"/>
    <property type="match status" value="1"/>
</dbReference>
<dbReference type="PANTHER" id="PTHR38773">
    <property type="entry name" value="PROTEIN SPRT"/>
    <property type="match status" value="1"/>
</dbReference>
<evidence type="ECO:0000313" key="3">
    <source>
        <dbReference type="Proteomes" id="UP001379949"/>
    </source>
</evidence>